<evidence type="ECO:0000259" key="1">
    <source>
        <dbReference type="PROSITE" id="PS51352"/>
    </source>
</evidence>
<comment type="caution">
    <text evidence="2">The sequence shown here is derived from an EMBL/GenBank/DDBJ whole genome shotgun (WGS) entry which is preliminary data.</text>
</comment>
<dbReference type="InterPro" id="IPR050553">
    <property type="entry name" value="Thioredoxin_ResA/DsbE_sf"/>
</dbReference>
<organism evidence="2 3">
    <name type="scientific">Parabacteroides goldsteinii DSM 19448 = WAL 12034</name>
    <dbReference type="NCBI Taxonomy" id="927665"/>
    <lineage>
        <taxon>Bacteria</taxon>
        <taxon>Pseudomonadati</taxon>
        <taxon>Bacteroidota</taxon>
        <taxon>Bacteroidia</taxon>
        <taxon>Bacteroidales</taxon>
        <taxon>Tannerellaceae</taxon>
        <taxon>Parabacteroides</taxon>
    </lineage>
</organism>
<evidence type="ECO:0000313" key="3">
    <source>
        <dbReference type="Proteomes" id="UP000033047"/>
    </source>
</evidence>
<dbReference type="PANTHER" id="PTHR42852">
    <property type="entry name" value="THIOL:DISULFIDE INTERCHANGE PROTEIN DSBE"/>
    <property type="match status" value="1"/>
</dbReference>
<accession>A0A0F5IXY1</accession>
<dbReference type="PROSITE" id="PS51257">
    <property type="entry name" value="PROKAR_LIPOPROTEIN"/>
    <property type="match status" value="1"/>
</dbReference>
<name>A0A0F5IXY1_9BACT</name>
<gene>
    <name evidence="2" type="ORF">HMPREF1535_03692</name>
</gene>
<dbReference type="STRING" id="927665.HMPREF1535_03692"/>
<reference evidence="2 3" key="1">
    <citation type="submission" date="2013-04" db="EMBL/GenBank/DDBJ databases">
        <title>The Genome Sequence of Parabacteroides goldsteinii DSM 19448.</title>
        <authorList>
            <consortium name="The Broad Institute Genomics Platform"/>
            <person name="Earl A."/>
            <person name="Ward D."/>
            <person name="Feldgarden M."/>
            <person name="Gevers D."/>
            <person name="Martens E."/>
            <person name="Sakamoto M."/>
            <person name="Benno Y."/>
            <person name="Song Y."/>
            <person name="Liu C."/>
            <person name="Lee J."/>
            <person name="Bolanos M."/>
            <person name="Vaisanen M.L."/>
            <person name="Finegold S.M."/>
            <person name="Walker B."/>
            <person name="Young S."/>
            <person name="Zeng Q."/>
            <person name="Gargeya S."/>
            <person name="Fitzgerald M."/>
            <person name="Haas B."/>
            <person name="Abouelleil A."/>
            <person name="Allen A.W."/>
            <person name="Alvarado L."/>
            <person name="Arachchi H.M."/>
            <person name="Berlin A.M."/>
            <person name="Chapman S.B."/>
            <person name="Gainer-Dewar J."/>
            <person name="Goldberg J."/>
            <person name="Griggs A."/>
            <person name="Gujja S."/>
            <person name="Hansen M."/>
            <person name="Howarth C."/>
            <person name="Imamovic A."/>
            <person name="Ireland A."/>
            <person name="Larimer J."/>
            <person name="McCowan C."/>
            <person name="Murphy C."/>
            <person name="Pearson M."/>
            <person name="Poon T.W."/>
            <person name="Priest M."/>
            <person name="Roberts A."/>
            <person name="Saif S."/>
            <person name="Shea T."/>
            <person name="Sisk P."/>
            <person name="Sykes S."/>
            <person name="Wortman J."/>
            <person name="Nusbaum C."/>
            <person name="Birren B."/>
        </authorList>
    </citation>
    <scope>NUCLEOTIDE SEQUENCE [LARGE SCALE GENOMIC DNA]</scope>
    <source>
        <strain evidence="2 3">DSM 19448</strain>
    </source>
</reference>
<dbReference type="RefSeq" id="WP_082207564.1">
    <property type="nucleotide sequence ID" value="NZ_KQ033913.1"/>
</dbReference>
<dbReference type="SUPFAM" id="SSF52833">
    <property type="entry name" value="Thioredoxin-like"/>
    <property type="match status" value="1"/>
</dbReference>
<dbReference type="PROSITE" id="PS51352">
    <property type="entry name" value="THIOREDOXIN_2"/>
    <property type="match status" value="1"/>
</dbReference>
<feature type="domain" description="Thioredoxin" evidence="1">
    <location>
        <begin position="246"/>
        <end position="382"/>
    </location>
</feature>
<dbReference type="InterPro" id="IPR036249">
    <property type="entry name" value="Thioredoxin-like_sf"/>
</dbReference>
<dbReference type="PATRIC" id="fig|927665.4.peg.3801"/>
<dbReference type="PANTHER" id="PTHR42852:SF13">
    <property type="entry name" value="PROTEIN DIPZ"/>
    <property type="match status" value="1"/>
</dbReference>
<protein>
    <recommendedName>
        <fullName evidence="1">Thioredoxin domain-containing protein</fullName>
    </recommendedName>
</protein>
<dbReference type="CDD" id="cd02966">
    <property type="entry name" value="TlpA_like_family"/>
    <property type="match status" value="1"/>
</dbReference>
<dbReference type="Pfam" id="PF13905">
    <property type="entry name" value="Thioredoxin_8"/>
    <property type="match status" value="1"/>
</dbReference>
<dbReference type="InterPro" id="IPR012336">
    <property type="entry name" value="Thioredoxin-like_fold"/>
</dbReference>
<dbReference type="InterPro" id="IPR013766">
    <property type="entry name" value="Thioredoxin_domain"/>
</dbReference>
<proteinExistence type="predicted"/>
<dbReference type="HOGENOM" id="CLU_696188_0_0_10"/>
<sequence>MKTKYLLGILFVTMFTASCNRTIDNKHRSLTIQTKGIEYDSLFIRNTEIQPFFIKGKKADSITWTFQIPDSLYKTTASFEILPKPFDWNTNTTFKASFIATINGKDLYTHQLTLDEESSFFTLTYKDCSTMENIFLKAITPEGTDSTVIGKINQTIFTVEPDKDSETYIRLIDPFYSLFMSQNDTTYEEYVNRYTLLARQYPDSKYLISQFANHLSQYKDKKDVQTIYTNFSDKYKGSIWGEAVEKYLTAKFENISLPDALTEESTPIIKDSTRCTVIIFSASWCQPCHKQLPVQKEIYQKLKDKVDFVTISIDEKKTIKQWQEFVKKEELPWRSLLAYQDIAGVRGKYYVPHIPHTLLVYPDGNFEPFNLWEENEINKLYALTGN</sequence>
<dbReference type="EMBL" id="AQHV01000016">
    <property type="protein sequence ID" value="KKB50343.1"/>
    <property type="molecule type" value="Genomic_DNA"/>
</dbReference>
<dbReference type="Gene3D" id="3.40.30.10">
    <property type="entry name" value="Glutaredoxin"/>
    <property type="match status" value="1"/>
</dbReference>
<dbReference type="AlphaFoldDB" id="A0A0F5IXY1"/>
<dbReference type="Proteomes" id="UP000033047">
    <property type="component" value="Unassembled WGS sequence"/>
</dbReference>
<evidence type="ECO:0000313" key="2">
    <source>
        <dbReference type="EMBL" id="KKB50343.1"/>
    </source>
</evidence>